<proteinExistence type="predicted"/>
<evidence type="ECO:0000313" key="1">
    <source>
        <dbReference type="EMBL" id="SMD32974.1"/>
    </source>
</evidence>
<dbReference type="STRING" id="692418.SAMN04488029_1335"/>
<reference evidence="1 2" key="1">
    <citation type="submission" date="2017-04" db="EMBL/GenBank/DDBJ databases">
        <authorList>
            <person name="Afonso C.L."/>
            <person name="Miller P.J."/>
            <person name="Scott M.A."/>
            <person name="Spackman E."/>
            <person name="Goraichik I."/>
            <person name="Dimitrov K.M."/>
            <person name="Suarez D.L."/>
            <person name="Swayne D.E."/>
        </authorList>
    </citation>
    <scope>NUCLEOTIDE SEQUENCE [LARGE SCALE GENOMIC DNA]</scope>
    <source>
        <strain evidence="1 2">DSM 26133</strain>
    </source>
</reference>
<sequence length="58" mass="6708">MLWKKVKKSERISWLVLLLCFLTVLSFSCAVEEDPQPRSEESDQKDNQLLELIGAIDN</sequence>
<organism evidence="1 2">
    <name type="scientific">Reichenbachiella faecimaris</name>
    <dbReference type="NCBI Taxonomy" id="692418"/>
    <lineage>
        <taxon>Bacteria</taxon>
        <taxon>Pseudomonadati</taxon>
        <taxon>Bacteroidota</taxon>
        <taxon>Cytophagia</taxon>
        <taxon>Cytophagales</taxon>
        <taxon>Reichenbachiellaceae</taxon>
        <taxon>Reichenbachiella</taxon>
    </lineage>
</organism>
<dbReference type="PROSITE" id="PS51257">
    <property type="entry name" value="PROKAR_LIPOPROTEIN"/>
    <property type="match status" value="1"/>
</dbReference>
<keyword evidence="2" id="KW-1185">Reference proteome</keyword>
<name>A0A1W2G8Z7_REIFA</name>
<dbReference type="AlphaFoldDB" id="A0A1W2G8Z7"/>
<gene>
    <name evidence="1" type="ORF">SAMN04488029_1335</name>
</gene>
<evidence type="ECO:0000313" key="2">
    <source>
        <dbReference type="Proteomes" id="UP000192472"/>
    </source>
</evidence>
<protein>
    <submittedName>
        <fullName evidence="1">Uncharacterized protein</fullName>
    </submittedName>
</protein>
<dbReference type="Proteomes" id="UP000192472">
    <property type="component" value="Unassembled WGS sequence"/>
</dbReference>
<dbReference type="EMBL" id="FWYF01000001">
    <property type="protein sequence ID" value="SMD32974.1"/>
    <property type="molecule type" value="Genomic_DNA"/>
</dbReference>
<accession>A0A1W2G8Z7</accession>